<dbReference type="EMBL" id="NMUH01001661">
    <property type="protein sequence ID" value="MQL94319.1"/>
    <property type="molecule type" value="Genomic_DNA"/>
</dbReference>
<evidence type="ECO:0000259" key="2">
    <source>
        <dbReference type="Pfam" id="PF01248"/>
    </source>
</evidence>
<evidence type="ECO:0000313" key="4">
    <source>
        <dbReference type="Proteomes" id="UP000652761"/>
    </source>
</evidence>
<dbReference type="SUPFAM" id="SSF55315">
    <property type="entry name" value="L30e-like"/>
    <property type="match status" value="1"/>
</dbReference>
<dbReference type="OrthoDB" id="20109at2759"/>
<proteinExistence type="predicted"/>
<dbReference type="PANTHER" id="PTHR47903">
    <property type="entry name" value="OS07G0636400 PROTEIN"/>
    <property type="match status" value="1"/>
</dbReference>
<feature type="region of interest" description="Disordered" evidence="1">
    <location>
        <begin position="1"/>
        <end position="54"/>
    </location>
</feature>
<dbReference type="Pfam" id="PF01248">
    <property type="entry name" value="Ribosomal_L7Ae"/>
    <property type="match status" value="1"/>
</dbReference>
<dbReference type="Gene3D" id="3.30.1330.30">
    <property type="match status" value="1"/>
</dbReference>
<dbReference type="AlphaFoldDB" id="A0A843VSY0"/>
<organism evidence="3 4">
    <name type="scientific">Colocasia esculenta</name>
    <name type="common">Wild taro</name>
    <name type="synonym">Arum esculentum</name>
    <dbReference type="NCBI Taxonomy" id="4460"/>
    <lineage>
        <taxon>Eukaryota</taxon>
        <taxon>Viridiplantae</taxon>
        <taxon>Streptophyta</taxon>
        <taxon>Embryophyta</taxon>
        <taxon>Tracheophyta</taxon>
        <taxon>Spermatophyta</taxon>
        <taxon>Magnoliopsida</taxon>
        <taxon>Liliopsida</taxon>
        <taxon>Araceae</taxon>
        <taxon>Aroideae</taxon>
        <taxon>Colocasieae</taxon>
        <taxon>Colocasia</taxon>
    </lineage>
</organism>
<dbReference type="InterPro" id="IPR029064">
    <property type="entry name" value="Ribosomal_eL30-like_sf"/>
</dbReference>
<protein>
    <recommendedName>
        <fullName evidence="2">Ribosomal protein eL8/eL30/eS12/Gadd45 domain-containing protein</fullName>
    </recommendedName>
</protein>
<dbReference type="Proteomes" id="UP000652761">
    <property type="component" value="Unassembled WGS sequence"/>
</dbReference>
<evidence type="ECO:0000313" key="3">
    <source>
        <dbReference type="EMBL" id="MQL94319.1"/>
    </source>
</evidence>
<gene>
    <name evidence="3" type="ORF">Taro_026971</name>
</gene>
<keyword evidence="4" id="KW-1185">Reference proteome</keyword>
<evidence type="ECO:0000256" key="1">
    <source>
        <dbReference type="SAM" id="MobiDB-lite"/>
    </source>
</evidence>
<comment type="caution">
    <text evidence="3">The sequence shown here is derived from an EMBL/GenBank/DDBJ whole genome shotgun (WGS) entry which is preliminary data.</text>
</comment>
<name>A0A843VSY0_COLES</name>
<feature type="domain" description="Ribosomal protein eL8/eL30/eS12/Gadd45" evidence="2">
    <location>
        <begin position="65"/>
        <end position="120"/>
    </location>
</feature>
<accession>A0A843VSY0</accession>
<dbReference type="PANTHER" id="PTHR47903:SF2">
    <property type="entry name" value="OS07G0636400 PROTEIN"/>
    <property type="match status" value="1"/>
</dbReference>
<sequence>MSVGSRLSAVARARREHGEEEGEEVPEASPHGARRRFAASSSRTTGEDRVLPGGSANRAVAEDWQAVLVASDCSPSYLTSHLPSLARSRGIPVIFVRDKRGGSLRLGELVKLKTAMVIGVKVRGTRINKAVEEVLGGMGLEDIKSLQT</sequence>
<reference evidence="3" key="1">
    <citation type="submission" date="2017-07" db="EMBL/GenBank/DDBJ databases">
        <title>Taro Niue Genome Assembly and Annotation.</title>
        <authorList>
            <person name="Atibalentja N."/>
            <person name="Keating K."/>
            <person name="Fields C.J."/>
        </authorList>
    </citation>
    <scope>NUCLEOTIDE SEQUENCE</scope>
    <source>
        <strain evidence="3">Niue_2</strain>
        <tissue evidence="3">Leaf</tissue>
    </source>
</reference>
<dbReference type="InterPro" id="IPR004038">
    <property type="entry name" value="Ribosomal_eL8/eL30/eS12/Gad45"/>
</dbReference>